<sequence>MYPSMKNQRTKYIKVRMTPEEVQQFKEKSASYSSVSHYIRSALAEYSNIGTKRQLELMNDLGLFYRKYQNELSWAGGNLNQSVKRANELAVAGLLAPSYIQEVLLPVILETQETLNRIKKDLDSLTQKAVRI</sequence>
<dbReference type="EMBL" id="CZAO01000010">
    <property type="protein sequence ID" value="CUP79930.1"/>
    <property type="molecule type" value="Genomic_DNA"/>
</dbReference>
<dbReference type="AlphaFoldDB" id="A0A174RA69"/>
<organism evidence="1 2">
    <name type="scientific">Bacteroides uniformis</name>
    <dbReference type="NCBI Taxonomy" id="820"/>
    <lineage>
        <taxon>Bacteria</taxon>
        <taxon>Pseudomonadati</taxon>
        <taxon>Bacteroidota</taxon>
        <taxon>Bacteroidia</taxon>
        <taxon>Bacteroidales</taxon>
        <taxon>Bacteroidaceae</taxon>
        <taxon>Bacteroides</taxon>
    </lineage>
</organism>
<dbReference type="Pfam" id="PF21983">
    <property type="entry name" value="NikA-like"/>
    <property type="match status" value="1"/>
</dbReference>
<evidence type="ECO:0000313" key="2">
    <source>
        <dbReference type="Proteomes" id="UP000095766"/>
    </source>
</evidence>
<proteinExistence type="predicted"/>
<accession>A0A174RA69</accession>
<evidence type="ECO:0008006" key="3">
    <source>
        <dbReference type="Google" id="ProtNLM"/>
    </source>
</evidence>
<dbReference type="Proteomes" id="UP000095766">
    <property type="component" value="Unassembled WGS sequence"/>
</dbReference>
<reference evidence="1 2" key="1">
    <citation type="submission" date="2015-09" db="EMBL/GenBank/DDBJ databases">
        <authorList>
            <consortium name="Pathogen Informatics"/>
        </authorList>
    </citation>
    <scope>NUCLEOTIDE SEQUENCE [LARGE SCALE GENOMIC DNA]</scope>
    <source>
        <strain evidence="1 2">2789STDY5834898</strain>
    </source>
</reference>
<dbReference type="InterPro" id="IPR053842">
    <property type="entry name" value="NikA-like"/>
</dbReference>
<protein>
    <recommendedName>
        <fullName evidence="3">Plasmid mobilization relaxosome protein MobC</fullName>
    </recommendedName>
</protein>
<gene>
    <name evidence="1" type="ORF">ERS852510_02385</name>
</gene>
<evidence type="ECO:0000313" key="1">
    <source>
        <dbReference type="EMBL" id="CUP79930.1"/>
    </source>
</evidence>
<name>A0A174RA69_BACUN</name>